<dbReference type="SUPFAM" id="SSF56219">
    <property type="entry name" value="DNase I-like"/>
    <property type="match status" value="1"/>
</dbReference>
<dbReference type="Pfam" id="PF00078">
    <property type="entry name" value="RVT_1"/>
    <property type="match status" value="1"/>
</dbReference>
<dbReference type="STRING" id="906689.A0A2I0VFR5"/>
<reference evidence="2 3" key="2">
    <citation type="journal article" date="2017" name="Nature">
        <title>The Apostasia genome and the evolution of orchids.</title>
        <authorList>
            <person name="Zhang G.Q."/>
            <person name="Liu K.W."/>
            <person name="Li Z."/>
            <person name="Lohaus R."/>
            <person name="Hsiao Y.Y."/>
            <person name="Niu S.C."/>
            <person name="Wang J.Y."/>
            <person name="Lin Y.C."/>
            <person name="Xu Q."/>
            <person name="Chen L.J."/>
            <person name="Yoshida K."/>
            <person name="Fujiwara S."/>
            <person name="Wang Z.W."/>
            <person name="Zhang Y.Q."/>
            <person name="Mitsuda N."/>
            <person name="Wang M."/>
            <person name="Liu G.H."/>
            <person name="Pecoraro L."/>
            <person name="Huang H.X."/>
            <person name="Xiao X.J."/>
            <person name="Lin M."/>
            <person name="Wu X.Y."/>
            <person name="Wu W.L."/>
            <person name="Chen Y.Y."/>
            <person name="Chang S.B."/>
            <person name="Sakamoto S."/>
            <person name="Ohme-Takagi M."/>
            <person name="Yagi M."/>
            <person name="Zeng S.J."/>
            <person name="Shen C.Y."/>
            <person name="Yeh C.M."/>
            <person name="Luo Y.B."/>
            <person name="Tsai W.C."/>
            <person name="Van de Peer Y."/>
            <person name="Liu Z.J."/>
        </authorList>
    </citation>
    <scope>NUCLEOTIDE SEQUENCE [LARGE SCALE GENOMIC DNA]</scope>
    <source>
        <tissue evidence="2">The whole plant</tissue>
    </source>
</reference>
<dbReference type="Gene3D" id="3.60.10.10">
    <property type="entry name" value="Endonuclease/exonuclease/phosphatase"/>
    <property type="match status" value="1"/>
</dbReference>
<organism evidence="2 3">
    <name type="scientific">Dendrobium catenatum</name>
    <dbReference type="NCBI Taxonomy" id="906689"/>
    <lineage>
        <taxon>Eukaryota</taxon>
        <taxon>Viridiplantae</taxon>
        <taxon>Streptophyta</taxon>
        <taxon>Embryophyta</taxon>
        <taxon>Tracheophyta</taxon>
        <taxon>Spermatophyta</taxon>
        <taxon>Magnoliopsida</taxon>
        <taxon>Liliopsida</taxon>
        <taxon>Asparagales</taxon>
        <taxon>Orchidaceae</taxon>
        <taxon>Epidendroideae</taxon>
        <taxon>Malaxideae</taxon>
        <taxon>Dendrobiinae</taxon>
        <taxon>Dendrobium</taxon>
    </lineage>
</organism>
<dbReference type="PANTHER" id="PTHR46890">
    <property type="entry name" value="NON-LTR RETROLELEMENT REVERSE TRANSCRIPTASE-LIKE PROTEIN-RELATED"/>
    <property type="match status" value="1"/>
</dbReference>
<dbReference type="PROSITE" id="PS50878">
    <property type="entry name" value="RT_POL"/>
    <property type="match status" value="1"/>
</dbReference>
<dbReference type="AlphaFoldDB" id="A0A2I0VFR5"/>
<dbReference type="PANTHER" id="PTHR46890:SF48">
    <property type="entry name" value="RNA-DIRECTED DNA POLYMERASE"/>
    <property type="match status" value="1"/>
</dbReference>
<proteinExistence type="predicted"/>
<protein>
    <submittedName>
        <fullName evidence="2">Integrator complex subunit 11</fullName>
    </submittedName>
</protein>
<dbReference type="SUPFAM" id="SSF56672">
    <property type="entry name" value="DNA/RNA polymerases"/>
    <property type="match status" value="1"/>
</dbReference>
<name>A0A2I0VFR5_9ASPA</name>
<gene>
    <name evidence="2" type="ORF">MA16_Dca011497</name>
</gene>
<evidence type="ECO:0000313" key="2">
    <source>
        <dbReference type="EMBL" id="PKU62204.1"/>
    </source>
</evidence>
<evidence type="ECO:0000313" key="3">
    <source>
        <dbReference type="Proteomes" id="UP000233837"/>
    </source>
</evidence>
<dbReference type="InterPro" id="IPR036691">
    <property type="entry name" value="Endo/exonu/phosph_ase_sf"/>
</dbReference>
<dbReference type="EMBL" id="KZ503686">
    <property type="protein sequence ID" value="PKU62204.1"/>
    <property type="molecule type" value="Genomic_DNA"/>
</dbReference>
<accession>A0A2I0VFR5</accession>
<reference evidence="2 3" key="1">
    <citation type="journal article" date="2016" name="Sci. Rep.">
        <title>The Dendrobium catenatum Lindl. genome sequence provides insights into polysaccharide synthase, floral development and adaptive evolution.</title>
        <authorList>
            <person name="Zhang G.Q."/>
            <person name="Xu Q."/>
            <person name="Bian C."/>
            <person name="Tsai W.C."/>
            <person name="Yeh C.M."/>
            <person name="Liu K.W."/>
            <person name="Yoshida K."/>
            <person name="Zhang L.S."/>
            <person name="Chang S.B."/>
            <person name="Chen F."/>
            <person name="Shi Y."/>
            <person name="Su Y.Y."/>
            <person name="Zhang Y.Q."/>
            <person name="Chen L.J."/>
            <person name="Yin Y."/>
            <person name="Lin M."/>
            <person name="Huang H."/>
            <person name="Deng H."/>
            <person name="Wang Z.W."/>
            <person name="Zhu S.L."/>
            <person name="Zhao X."/>
            <person name="Deng C."/>
            <person name="Niu S.C."/>
            <person name="Huang J."/>
            <person name="Wang M."/>
            <person name="Liu G.H."/>
            <person name="Yang H.J."/>
            <person name="Xiao X.J."/>
            <person name="Hsiao Y.Y."/>
            <person name="Wu W.L."/>
            <person name="Chen Y.Y."/>
            <person name="Mitsuda N."/>
            <person name="Ohme-Takagi M."/>
            <person name="Luo Y.B."/>
            <person name="Van de Peer Y."/>
            <person name="Liu Z.J."/>
        </authorList>
    </citation>
    <scope>NUCLEOTIDE SEQUENCE [LARGE SCALE GENOMIC DNA]</scope>
    <source>
        <tissue evidence="2">The whole plant</tissue>
    </source>
</reference>
<keyword evidence="3" id="KW-1185">Reference proteome</keyword>
<evidence type="ECO:0000259" key="1">
    <source>
        <dbReference type="PROSITE" id="PS50878"/>
    </source>
</evidence>
<sequence>MEDFNVMINDCHLNDIGFCGSPFTWNRANLFQRLDRFLFNHEWLAKFSATNVEHLSRTLSDHAPLLLNINVINHTGNFAFRFLNMWLLHDNFNMVLENNWATAGPDGFTTKFFQKSWDIVKEDVIFAVQDFFRGNPYPKFFSSSNIVLIPKIDGAKRWSEFRPISLCTFFNKLNSKIIASRLTTILPKIISLNQTGFVKGRSISDNVLLAQELVNDINSKVPGGNIVFKLDITKAYDNLDWNFLYKILSLFGFSQDFILLIRNSVDNCFFSVIINGRNHGFLNPLKVLDKVIRFLLLFLL</sequence>
<dbReference type="InterPro" id="IPR043502">
    <property type="entry name" value="DNA/RNA_pol_sf"/>
</dbReference>
<dbReference type="InterPro" id="IPR000477">
    <property type="entry name" value="RT_dom"/>
</dbReference>
<feature type="domain" description="Reverse transcriptase" evidence="1">
    <location>
        <begin position="130"/>
        <end position="300"/>
    </location>
</feature>
<dbReference type="Proteomes" id="UP000233837">
    <property type="component" value="Unassembled WGS sequence"/>
</dbReference>
<dbReference type="InterPro" id="IPR052343">
    <property type="entry name" value="Retrotransposon-Effector_Assoc"/>
</dbReference>